<reference evidence="3" key="2">
    <citation type="submission" date="2017-09" db="EMBL/GenBank/DDBJ databases">
        <title>FDA dAtabase for Regulatory Grade micrObial Sequences (FDA-ARGOS): Supporting development and validation of Infectious Disease Dx tests.</title>
        <authorList>
            <person name="Minogue T."/>
            <person name="Wolcott M."/>
            <person name="Wasieloski L."/>
            <person name="Aguilar W."/>
            <person name="Moore D."/>
            <person name="Tallon L.J."/>
            <person name="Sadzewicz L."/>
            <person name="Ott S."/>
            <person name="Zhao X."/>
            <person name="Nagaraj S."/>
            <person name="Vavikolanu K."/>
            <person name="Aluvathingal J."/>
            <person name="Nadendla S."/>
            <person name="Sichtig H."/>
        </authorList>
    </citation>
    <scope>NUCLEOTIDE SEQUENCE</scope>
    <source>
        <strain evidence="3">FDAARGOS_387</strain>
    </source>
</reference>
<feature type="chain" id="PRO_5033301108" evidence="1">
    <location>
        <begin position="21"/>
        <end position="126"/>
    </location>
</feature>
<dbReference type="OrthoDB" id="8603558at2"/>
<organism evidence="3 5">
    <name type="scientific">Budvicia aquatica</name>
    <dbReference type="NCBI Taxonomy" id="82979"/>
    <lineage>
        <taxon>Bacteria</taxon>
        <taxon>Pseudomonadati</taxon>
        <taxon>Pseudomonadota</taxon>
        <taxon>Gammaproteobacteria</taxon>
        <taxon>Enterobacterales</taxon>
        <taxon>Budviciaceae</taxon>
        <taxon>Budvicia</taxon>
    </lineage>
</organism>
<dbReference type="Proteomes" id="UP000224974">
    <property type="component" value="Unassembled WGS sequence"/>
</dbReference>
<dbReference type="Pfam" id="PF03713">
    <property type="entry name" value="DUF305"/>
    <property type="match status" value="1"/>
</dbReference>
<dbReference type="Proteomes" id="UP000373449">
    <property type="component" value="Unassembled WGS sequence"/>
</dbReference>
<dbReference type="Gene3D" id="1.20.1260.10">
    <property type="match status" value="1"/>
</dbReference>
<evidence type="ECO:0000313" key="4">
    <source>
        <dbReference type="EMBL" id="VFS48915.1"/>
    </source>
</evidence>
<name>A0A2C6DMH6_9GAMM</name>
<feature type="domain" description="DUF305" evidence="2">
    <location>
        <begin position="39"/>
        <end position="118"/>
    </location>
</feature>
<dbReference type="EMBL" id="CAADJA010000002">
    <property type="protein sequence ID" value="VFS48915.1"/>
    <property type="molecule type" value="Genomic_DNA"/>
</dbReference>
<evidence type="ECO:0000256" key="1">
    <source>
        <dbReference type="SAM" id="SignalP"/>
    </source>
</evidence>
<evidence type="ECO:0000313" key="6">
    <source>
        <dbReference type="Proteomes" id="UP000373449"/>
    </source>
</evidence>
<reference evidence="5" key="1">
    <citation type="submission" date="2017-09" db="EMBL/GenBank/DDBJ databases">
        <title>FDA dAtabase for Regulatory Grade micrObial Sequences (FDA-ARGOS): Supporting development and validation of Infectious Disease Dx tests.</title>
        <authorList>
            <person name="Minogue T."/>
            <person name="Wolcott M."/>
            <person name="Wasieloski L."/>
            <person name="Aguilar W."/>
            <person name="Moore D."/>
            <person name="Tallon L."/>
            <person name="Sadzewicz L."/>
            <person name="Ott S."/>
            <person name="Zhao X."/>
            <person name="Nagaraj S."/>
            <person name="Vavikolanu K."/>
            <person name="Aluvathingal J."/>
            <person name="Nadendla S."/>
            <person name="Sichtig H."/>
        </authorList>
    </citation>
    <scope>NUCLEOTIDE SEQUENCE [LARGE SCALE GENOMIC DNA]</scope>
    <source>
        <strain evidence="5">FDAARGOS_387</strain>
    </source>
</reference>
<dbReference type="PANTHER" id="PTHR36933">
    <property type="entry name" value="SLL0788 PROTEIN"/>
    <property type="match status" value="1"/>
</dbReference>
<protein>
    <submittedName>
        <fullName evidence="3">DUF305 domain-containing protein</fullName>
    </submittedName>
</protein>
<proteinExistence type="predicted"/>
<evidence type="ECO:0000313" key="5">
    <source>
        <dbReference type="Proteomes" id="UP000224974"/>
    </source>
</evidence>
<evidence type="ECO:0000313" key="3">
    <source>
        <dbReference type="EMBL" id="PHI30011.1"/>
    </source>
</evidence>
<reference evidence="4 6" key="3">
    <citation type="submission" date="2019-03" db="EMBL/GenBank/DDBJ databases">
        <authorList>
            <consortium name="Pathogen Informatics"/>
        </authorList>
    </citation>
    <scope>NUCLEOTIDE SEQUENCE [LARGE SCALE GENOMIC DNA]</scope>
    <source>
        <strain evidence="4 6">NCTC12282</strain>
    </source>
</reference>
<keyword evidence="1" id="KW-0732">Signal</keyword>
<feature type="signal peptide" evidence="1">
    <location>
        <begin position="1"/>
        <end position="20"/>
    </location>
</feature>
<dbReference type="InterPro" id="IPR012347">
    <property type="entry name" value="Ferritin-like"/>
</dbReference>
<gene>
    <name evidence="3" type="ORF">CRN84_12005</name>
    <name evidence="4" type="ORF">NCTC12282_03441</name>
</gene>
<dbReference type="InterPro" id="IPR005183">
    <property type="entry name" value="DUF305_CopM-like"/>
</dbReference>
<dbReference type="EMBL" id="PDDX01000001">
    <property type="protein sequence ID" value="PHI30011.1"/>
    <property type="molecule type" value="Genomic_DNA"/>
</dbReference>
<evidence type="ECO:0000259" key="2">
    <source>
        <dbReference type="Pfam" id="PF03713"/>
    </source>
</evidence>
<dbReference type="RefSeq" id="WP_036016307.1">
    <property type="nucleotide sequence ID" value="NZ_CAADJA010000002.1"/>
</dbReference>
<dbReference type="AlphaFoldDB" id="A0A2C6DMH6"/>
<dbReference type="PANTHER" id="PTHR36933:SF1">
    <property type="entry name" value="SLL0788 PROTEIN"/>
    <property type="match status" value="1"/>
</dbReference>
<accession>A0A2C6DMH6</accession>
<dbReference type="STRING" id="1111728.GCA_000427805_03093"/>
<sequence>MKKLILVPVLILCLSASVMANQAMHHSSAPAAGAESVLTPAGKEFEATMNRMHEPMMAAIHETDPDVAFVKGMIPHHVGAVEMAQTVLKYGKDPEIRKLAEEVIKAQEGEIKMMKDWLAVHDKKAQ</sequence>
<keyword evidence="5" id="KW-1185">Reference proteome</keyword>